<reference evidence="1 2" key="1">
    <citation type="journal article" date="2015" name="PLoS ONE">
        <title>Genome Sequence of Bacillus endophyticus and Analysis of Its Companion Mechanism in the Ketogulonigenium vulgare-Bacillus Strain Consortium.</title>
        <authorList>
            <person name="Jia N."/>
            <person name="Du J."/>
            <person name="Ding M.Z."/>
            <person name="Gao F."/>
            <person name="Yuan Y.J."/>
        </authorList>
    </citation>
    <scope>NUCLEOTIDE SEQUENCE [LARGE SCALE GENOMIC DNA]</scope>
    <source>
        <strain evidence="1 2">Hbe603</strain>
    </source>
</reference>
<reference evidence="2" key="2">
    <citation type="submission" date="2015-06" db="EMBL/GenBank/DDBJ databases">
        <title>Genome Sequence of Bacillus endophyticus and Analysis of its Companion Mechanism in the Ketogulonigenium vulgare-Bacillus strain Consortium.</title>
        <authorList>
            <person name="Jia N."/>
            <person name="Du J."/>
            <person name="Ding M.-Z."/>
            <person name="Gao F."/>
            <person name="Yuan Y.-J."/>
        </authorList>
    </citation>
    <scope>NUCLEOTIDE SEQUENCE [LARGE SCALE GENOMIC DNA]</scope>
    <source>
        <strain evidence="2">Hbe603</strain>
    </source>
</reference>
<name>A0A0H4KHY6_9BACI</name>
<dbReference type="Proteomes" id="UP000036202">
    <property type="component" value="Chromosome"/>
</dbReference>
<dbReference type="RefSeq" id="WP_046216864.1">
    <property type="nucleotide sequence ID" value="NZ_CP011974.1"/>
</dbReference>
<proteinExistence type="predicted"/>
<dbReference type="OrthoDB" id="2616775at2"/>
<dbReference type="PATRIC" id="fig|135735.6.peg.1452"/>
<sequence>MDFLIFLAIIGFGLLLLYWAKIGQQAEDEVLSKKYKALYERINSKYSIQKHYIYKGEQGIAFDSQTDKIILFNTVSDKVFKKQEILQVEIVEDGNTISQISRTGQLGGALLGTMIAGTAGAIVGGLSASRSKVEKITDMKLRVIVDDTSSPIHEVTFFHTSKNEAIKKSDATYKQVYRTILEWQKIVEILIKRADQEEQKLNIN</sequence>
<gene>
    <name evidence="1" type="ORF">BEH_07190</name>
</gene>
<organism evidence="1 2">
    <name type="scientific">Priestia filamentosa</name>
    <dbReference type="NCBI Taxonomy" id="1402861"/>
    <lineage>
        <taxon>Bacteria</taxon>
        <taxon>Bacillati</taxon>
        <taxon>Bacillota</taxon>
        <taxon>Bacilli</taxon>
        <taxon>Bacillales</taxon>
        <taxon>Bacillaceae</taxon>
        <taxon>Priestia</taxon>
    </lineage>
</organism>
<keyword evidence="2" id="KW-1185">Reference proteome</keyword>
<protein>
    <submittedName>
        <fullName evidence="1">Uncharacterized protein</fullName>
    </submittedName>
</protein>
<evidence type="ECO:0000313" key="2">
    <source>
        <dbReference type="Proteomes" id="UP000036202"/>
    </source>
</evidence>
<accession>A0A0H4KHY6</accession>
<dbReference type="KEGG" id="beo:BEH_07190"/>
<dbReference type="EMBL" id="CP011974">
    <property type="protein sequence ID" value="AKO91904.1"/>
    <property type="molecule type" value="Genomic_DNA"/>
</dbReference>
<evidence type="ECO:0000313" key="1">
    <source>
        <dbReference type="EMBL" id="AKO91904.1"/>
    </source>
</evidence>
<dbReference type="AlphaFoldDB" id="A0A0H4KHY6"/>